<evidence type="ECO:0000313" key="8">
    <source>
        <dbReference type="Proteomes" id="UP000245946"/>
    </source>
</evidence>
<evidence type="ECO:0000256" key="2">
    <source>
        <dbReference type="ARBA" id="ARBA00009877"/>
    </source>
</evidence>
<dbReference type="PANTHER" id="PTHR12428">
    <property type="entry name" value="OXA1"/>
    <property type="match status" value="1"/>
</dbReference>
<evidence type="ECO:0000256" key="4">
    <source>
        <dbReference type="ARBA" id="ARBA00022989"/>
    </source>
</evidence>
<evidence type="ECO:0000256" key="3">
    <source>
        <dbReference type="ARBA" id="ARBA00022692"/>
    </source>
</evidence>
<dbReference type="AlphaFoldDB" id="A0A316ZC67"/>
<dbReference type="OrthoDB" id="2436667at2759"/>
<dbReference type="PANTHER" id="PTHR12428:SF65">
    <property type="entry name" value="CYTOCHROME C OXIDASE ASSEMBLY PROTEIN COX18, MITOCHONDRIAL"/>
    <property type="match status" value="1"/>
</dbReference>
<comment type="subcellular location">
    <subcellularLocation>
        <location evidence="1">Membrane</location>
        <topology evidence="1">Multi-pass membrane protein</topology>
    </subcellularLocation>
</comment>
<dbReference type="STRING" id="58919.A0A316ZC67"/>
<protein>
    <submittedName>
        <fullName evidence="7">Uncharacterized protein</fullName>
    </submittedName>
</protein>
<feature type="region of interest" description="Disordered" evidence="6">
    <location>
        <begin position="249"/>
        <end position="273"/>
    </location>
</feature>
<evidence type="ECO:0000313" key="7">
    <source>
        <dbReference type="EMBL" id="PWN99141.1"/>
    </source>
</evidence>
<organism evidence="7 8">
    <name type="scientific">Tilletiopsis washingtonensis</name>
    <dbReference type="NCBI Taxonomy" id="58919"/>
    <lineage>
        <taxon>Eukaryota</taxon>
        <taxon>Fungi</taxon>
        <taxon>Dikarya</taxon>
        <taxon>Basidiomycota</taxon>
        <taxon>Ustilaginomycotina</taxon>
        <taxon>Exobasidiomycetes</taxon>
        <taxon>Entylomatales</taxon>
        <taxon>Entylomatales incertae sedis</taxon>
        <taxon>Tilletiopsis</taxon>
    </lineage>
</organism>
<evidence type="ECO:0000256" key="1">
    <source>
        <dbReference type="ARBA" id="ARBA00004141"/>
    </source>
</evidence>
<dbReference type="RefSeq" id="XP_025599420.1">
    <property type="nucleotide sequence ID" value="XM_025742026.1"/>
</dbReference>
<keyword evidence="3" id="KW-0812">Transmembrane</keyword>
<dbReference type="GO" id="GO:0005743">
    <property type="term" value="C:mitochondrial inner membrane"/>
    <property type="evidence" value="ECO:0007669"/>
    <property type="project" value="TreeGrafter"/>
</dbReference>
<gene>
    <name evidence="7" type="ORF">FA09DRAFT_329084</name>
</gene>
<accession>A0A316ZC67</accession>
<feature type="compositionally biased region" description="Basic and acidic residues" evidence="6">
    <location>
        <begin position="249"/>
        <end position="265"/>
    </location>
</feature>
<sequence>MLRRALPLRPLRLAPVPHRAPARRAFSTAPLFDPLVALLEALPSLPLVAASPCPQTTSLVLLAVALRTAALPATLWSRARQRRMAERVVPAWQEVKRLLPESVARRCRRAGMSYEEYQAELQRELRAHLKTLLAQHRCAPIPTIVMPLAIQVPLFIIASQTIRLSIGLPDSSFGSEVQPWWSAPPGLEAQFAEGAKVLAARGLEGEALEALTRPMGPDLREVDRSMMGPIALGMSTLSSVELTQWMRRTERERDTEQQEGKKAAEEQMEQQIEQSVAEPLRNRVLANVLRAGSIVFVVVASQAPAAVLVYWLSSSLYTLVQNGVFTVADRRRALRAAAAPPPRPSVTAAVQSREAQRQRRIERGIAQTQVGIAGEMGKGEMKRKRALVGRAAEAVEREQ</sequence>
<dbReference type="GO" id="GO:0032979">
    <property type="term" value="P:protein insertion into mitochondrial inner membrane from matrix"/>
    <property type="evidence" value="ECO:0007669"/>
    <property type="project" value="TreeGrafter"/>
</dbReference>
<evidence type="ECO:0000256" key="6">
    <source>
        <dbReference type="SAM" id="MobiDB-lite"/>
    </source>
</evidence>
<reference evidence="7 8" key="1">
    <citation type="journal article" date="2018" name="Mol. Biol. Evol.">
        <title>Broad Genomic Sampling Reveals a Smut Pathogenic Ancestry of the Fungal Clade Ustilaginomycotina.</title>
        <authorList>
            <person name="Kijpornyongpan T."/>
            <person name="Mondo S.J."/>
            <person name="Barry K."/>
            <person name="Sandor L."/>
            <person name="Lee J."/>
            <person name="Lipzen A."/>
            <person name="Pangilinan J."/>
            <person name="LaButti K."/>
            <person name="Hainaut M."/>
            <person name="Henrissat B."/>
            <person name="Grigoriev I.V."/>
            <person name="Spatafora J.W."/>
            <person name="Aime M.C."/>
        </authorList>
    </citation>
    <scope>NUCLEOTIDE SEQUENCE [LARGE SCALE GENOMIC DNA]</scope>
    <source>
        <strain evidence="7 8">MCA 4186</strain>
    </source>
</reference>
<comment type="similarity">
    <text evidence="2">Belongs to the OXA1/ALB3/YidC family.</text>
</comment>
<evidence type="ECO:0000256" key="5">
    <source>
        <dbReference type="ARBA" id="ARBA00023136"/>
    </source>
</evidence>
<keyword evidence="8" id="KW-1185">Reference proteome</keyword>
<keyword evidence="5" id="KW-0472">Membrane</keyword>
<proteinExistence type="inferred from homology"/>
<name>A0A316ZC67_9BASI</name>
<dbReference type="EMBL" id="KZ819289">
    <property type="protein sequence ID" value="PWN99141.1"/>
    <property type="molecule type" value="Genomic_DNA"/>
</dbReference>
<dbReference type="GeneID" id="37269570"/>
<dbReference type="GO" id="GO:0032977">
    <property type="term" value="F:membrane insertase activity"/>
    <property type="evidence" value="ECO:0007669"/>
    <property type="project" value="InterPro"/>
</dbReference>
<dbReference type="InterPro" id="IPR001708">
    <property type="entry name" value="YidC/ALB3/OXA1/COX18"/>
</dbReference>
<keyword evidence="4" id="KW-1133">Transmembrane helix</keyword>
<dbReference type="Proteomes" id="UP000245946">
    <property type="component" value="Unassembled WGS sequence"/>
</dbReference>
<dbReference type="GO" id="GO:0033617">
    <property type="term" value="P:mitochondrial respiratory chain complex IV assembly"/>
    <property type="evidence" value="ECO:0007669"/>
    <property type="project" value="TreeGrafter"/>
</dbReference>